<keyword evidence="4" id="KW-0862">Zinc</keyword>
<dbReference type="GO" id="GO:0046872">
    <property type="term" value="F:metal ion binding"/>
    <property type="evidence" value="ECO:0007669"/>
    <property type="project" value="UniProtKB-KW"/>
</dbReference>
<dbReference type="InterPro" id="IPR055438">
    <property type="entry name" value="AstE_AspA_cat"/>
</dbReference>
<dbReference type="Pfam" id="PF24827">
    <property type="entry name" value="AstE_AspA_cat"/>
    <property type="match status" value="1"/>
</dbReference>
<dbReference type="RefSeq" id="WP_165108679.1">
    <property type="nucleotide sequence ID" value="NZ_JAAKYA010000082.1"/>
</dbReference>
<gene>
    <name evidence="6" type="ORF">G4L39_12820</name>
</gene>
<dbReference type="GO" id="GO:0016788">
    <property type="term" value="F:hydrolase activity, acting on ester bonds"/>
    <property type="evidence" value="ECO:0007669"/>
    <property type="project" value="InterPro"/>
</dbReference>
<name>A0A6M1S4R5_9BACT</name>
<proteinExistence type="predicted"/>
<keyword evidence="6" id="KW-0645">Protease</keyword>
<evidence type="ECO:0000313" key="7">
    <source>
        <dbReference type="Proteomes" id="UP000477311"/>
    </source>
</evidence>
<sequence length="270" mass="29293">MGRLFRNQGGYRGETVDVTAVLEGCAAAAASHGWEGEVVPVEGRPPLWIWRREGMGAAAGVARRRVYISAGIHGDEPAGVLAAQQLLAMDCWPAGVSVVLIPCLNPSGLQLNRRENPDGLDLNRDYRHLRSPEVRAHVGWLEGQGSFDVSFCLHEDWEAAGFYLYELNPHGLPSLAEPMLRAVEHVCPLDLSPVIEGRPASGGLIRPAVDPESRPEWPEAFWLVQHGKTRLSYTLESPSDYPLAMRVDALVAGVRAALEAWTSVGPAPVG</sequence>
<evidence type="ECO:0000313" key="6">
    <source>
        <dbReference type="EMBL" id="NGO40270.1"/>
    </source>
</evidence>
<comment type="cofactor">
    <cofactor evidence="1">
        <name>Zn(2+)</name>
        <dbReference type="ChEBI" id="CHEBI:29105"/>
    </cofactor>
</comment>
<keyword evidence="6" id="KW-0121">Carboxypeptidase</keyword>
<accession>A0A6M1S4R5</accession>
<keyword evidence="2" id="KW-0479">Metal-binding</keyword>
<dbReference type="Proteomes" id="UP000477311">
    <property type="component" value="Unassembled WGS sequence"/>
</dbReference>
<feature type="domain" description="Succinylglutamate desuccinylase/Aspartoacylase catalytic" evidence="5">
    <location>
        <begin position="64"/>
        <end position="128"/>
    </location>
</feature>
<comment type="caution">
    <text evidence="6">The sequence shown here is derived from an EMBL/GenBank/DDBJ whole genome shotgun (WGS) entry which is preliminary data.</text>
</comment>
<keyword evidence="7" id="KW-1185">Reference proteome</keyword>
<dbReference type="AlphaFoldDB" id="A0A6M1S4R5"/>
<evidence type="ECO:0000256" key="3">
    <source>
        <dbReference type="ARBA" id="ARBA00022801"/>
    </source>
</evidence>
<evidence type="ECO:0000256" key="2">
    <source>
        <dbReference type="ARBA" id="ARBA00022723"/>
    </source>
</evidence>
<evidence type="ECO:0000256" key="4">
    <source>
        <dbReference type="ARBA" id="ARBA00022833"/>
    </source>
</evidence>
<evidence type="ECO:0000256" key="1">
    <source>
        <dbReference type="ARBA" id="ARBA00001947"/>
    </source>
</evidence>
<protein>
    <submittedName>
        <fullName evidence="6">M14 family metallocarboxypeptidase</fullName>
    </submittedName>
</protein>
<evidence type="ECO:0000259" key="5">
    <source>
        <dbReference type="Pfam" id="PF24827"/>
    </source>
</evidence>
<organism evidence="6 7">
    <name type="scientific">Limisphaera ngatamarikiensis</name>
    <dbReference type="NCBI Taxonomy" id="1324935"/>
    <lineage>
        <taxon>Bacteria</taxon>
        <taxon>Pseudomonadati</taxon>
        <taxon>Verrucomicrobiota</taxon>
        <taxon>Verrucomicrobiia</taxon>
        <taxon>Limisphaerales</taxon>
        <taxon>Limisphaeraceae</taxon>
        <taxon>Limisphaera</taxon>
    </lineage>
</organism>
<reference evidence="6 7" key="1">
    <citation type="submission" date="2020-02" db="EMBL/GenBank/DDBJ databases">
        <title>Draft genome sequence of Limisphaera ngatamarikiensis NGM72.4T, a thermophilic Verrucomicrobia grouped in subdivision 3.</title>
        <authorList>
            <person name="Carere C.R."/>
            <person name="Steen J."/>
            <person name="Hugenholtz P."/>
            <person name="Stott M.B."/>
        </authorList>
    </citation>
    <scope>NUCLEOTIDE SEQUENCE [LARGE SCALE GENOMIC DNA]</scope>
    <source>
        <strain evidence="6 7">NGM72.4</strain>
    </source>
</reference>
<dbReference type="Gene3D" id="3.40.630.10">
    <property type="entry name" value="Zn peptidases"/>
    <property type="match status" value="1"/>
</dbReference>
<dbReference type="EMBL" id="JAAKYA010000082">
    <property type="protein sequence ID" value="NGO40270.1"/>
    <property type="molecule type" value="Genomic_DNA"/>
</dbReference>
<dbReference type="GO" id="GO:0004180">
    <property type="term" value="F:carboxypeptidase activity"/>
    <property type="evidence" value="ECO:0007669"/>
    <property type="project" value="UniProtKB-KW"/>
</dbReference>
<keyword evidence="3" id="KW-0378">Hydrolase</keyword>
<dbReference type="CDD" id="cd06231">
    <property type="entry name" value="M14_REP34-like"/>
    <property type="match status" value="1"/>
</dbReference>
<dbReference type="SUPFAM" id="SSF53187">
    <property type="entry name" value="Zn-dependent exopeptidases"/>
    <property type="match status" value="1"/>
</dbReference>